<dbReference type="EMBL" id="CP002455">
    <property type="protein sequence ID" value="ADX67425.1"/>
    <property type="molecule type" value="Genomic_DNA"/>
</dbReference>
<feature type="compositionally biased region" description="Low complexity" evidence="1">
    <location>
        <begin position="404"/>
        <end position="419"/>
    </location>
</feature>
<dbReference type="RefSeq" id="WP_013597816.1">
    <property type="nucleotide sequence ID" value="NC_015144.1"/>
</dbReference>
<name>F0P0E1_WEEVC</name>
<keyword evidence="4" id="KW-1185">Reference proteome</keyword>
<feature type="signal peptide" evidence="2">
    <location>
        <begin position="1"/>
        <end position="31"/>
    </location>
</feature>
<feature type="compositionally biased region" description="Polar residues" evidence="1">
    <location>
        <begin position="383"/>
        <end position="403"/>
    </location>
</feature>
<keyword evidence="2" id="KW-0732">Signal</keyword>
<dbReference type="Proteomes" id="UP000008641">
    <property type="component" value="Chromosome"/>
</dbReference>
<reference evidence="4" key="2">
    <citation type="journal article" date="2011" name="Stand. Genomic Sci.">
        <title>Complete genome sequence of Weeksella virosa type strain (9751T).</title>
        <authorList>
            <person name="Lang E."/>
            <person name="Teshima H."/>
            <person name="Lucas S."/>
            <person name="Lapidus A."/>
            <person name="Hammon N."/>
            <person name="Deshpande S."/>
            <person name="Nolan M."/>
            <person name="Cheng J."/>
            <person name="Pitluck S."/>
            <person name="Liolios K."/>
            <person name="Pagani I."/>
            <person name="Mikhailova N."/>
            <person name="Ivanova N."/>
            <person name="Mavromatis K."/>
            <person name="Pati A."/>
            <person name="Tapia R."/>
            <person name="Han C."/>
            <person name="Goodwin L."/>
            <person name="Chen A."/>
            <person name="Palaniappan K."/>
            <person name="Land M."/>
            <person name="Hauser L."/>
            <person name="Chang Y."/>
            <person name="Jeffries C."/>
            <person name="Brambilla E."/>
            <person name="Kopitz M."/>
            <person name="Rohde M."/>
            <person name="Goker M."/>
            <person name="Tindall B."/>
            <person name="Detter J."/>
            <person name="Woyke T."/>
            <person name="Bristow J."/>
            <person name="Eisen J."/>
            <person name="Markowitz V."/>
            <person name="Hugenholtz P."/>
            <person name="Klenk H."/>
            <person name="Kyrpides N."/>
        </authorList>
    </citation>
    <scope>NUCLEOTIDE SEQUENCE [LARGE SCALE GENOMIC DNA]</scope>
    <source>
        <strain evidence="4">ATCC 43766 / DSM 16922 / JCM 21250 / NBRC 16016 / NCTC 11634 / CL345/78</strain>
    </source>
</reference>
<dbReference type="OrthoDB" id="1445534at2"/>
<proteinExistence type="predicted"/>
<gene>
    <name evidence="3" type="ordered locus">Weevi_0710</name>
</gene>
<dbReference type="AlphaFoldDB" id="F0P0E1"/>
<dbReference type="HOGENOM" id="CLU_639261_0_0_10"/>
<sequence>MDKFYNITKKILKITSSFVLFLGLVSCATQSVGGVETDGVYYNPSSDKTLAQAEAENNANDGMIRIGGAYFDANGNGAEDLFYDDSVTKADATEYKQKNQTVNIYTNPGYYGSQTFSLEPTTDWGRYDGVDVQVNYWGNSFWYSPFGWNYYGLGYYPWYRHWGWYSWYIPYYAWGWNPWYSPYYYWGGYGNWGYPYYGYYGYGSYYNGYYGYYPRYGQRAYAGSRPGIRATNRDYGRSIINHNSGTLRNSSSAVRSGAVNSTIRSSNSNVRETIRPDRNASSTIRNNATGTIRSSQQETMQTTRPIRASQNQTIRTTRPVRTEAEQMNTNSAPVRSTDRVVRPQVDRSQIRSTQQPTRSGSTIRTSPQYDRSSTPRSSSYPTNRGNMTPRSSSLERSPTYSQPSRSSMGSGSIGTSRSSIGGGARGTRR</sequence>
<feature type="compositionally biased region" description="Low complexity" evidence="1">
    <location>
        <begin position="369"/>
        <end position="382"/>
    </location>
</feature>
<feature type="compositionally biased region" description="Polar residues" evidence="1">
    <location>
        <begin position="350"/>
        <end position="368"/>
    </location>
</feature>
<dbReference type="eggNOG" id="COG5164">
    <property type="taxonomic scope" value="Bacteria"/>
</dbReference>
<dbReference type="STRING" id="865938.Weevi_0710"/>
<feature type="compositionally biased region" description="Gly residues" evidence="1">
    <location>
        <begin position="420"/>
        <end position="429"/>
    </location>
</feature>
<feature type="compositionally biased region" description="Basic and acidic residues" evidence="1">
    <location>
        <begin position="336"/>
        <end position="349"/>
    </location>
</feature>
<evidence type="ECO:0000256" key="1">
    <source>
        <dbReference type="SAM" id="MobiDB-lite"/>
    </source>
</evidence>
<dbReference type="KEGG" id="wvi:Weevi_0710"/>
<evidence type="ECO:0000313" key="4">
    <source>
        <dbReference type="Proteomes" id="UP000008641"/>
    </source>
</evidence>
<feature type="compositionally biased region" description="Polar residues" evidence="1">
    <location>
        <begin position="246"/>
        <end position="271"/>
    </location>
</feature>
<dbReference type="PROSITE" id="PS51257">
    <property type="entry name" value="PROKAR_LIPOPROTEIN"/>
    <property type="match status" value="1"/>
</dbReference>
<feature type="compositionally biased region" description="Polar residues" evidence="1">
    <location>
        <begin position="279"/>
        <end position="316"/>
    </location>
</feature>
<organism evidence="3 4">
    <name type="scientific">Weeksella virosa (strain ATCC 43766 / DSM 16922 / JCM 21250 / CCUG 30538 / CDC 9751 / IAM 14551 / NBRC 16016 / NCTC 11634 / CL345/78)</name>
    <dbReference type="NCBI Taxonomy" id="865938"/>
    <lineage>
        <taxon>Bacteria</taxon>
        <taxon>Pseudomonadati</taxon>
        <taxon>Bacteroidota</taxon>
        <taxon>Flavobacteriia</taxon>
        <taxon>Flavobacteriales</taxon>
        <taxon>Weeksellaceae</taxon>
        <taxon>Weeksella</taxon>
    </lineage>
</organism>
<feature type="chain" id="PRO_5003257754" evidence="2">
    <location>
        <begin position="32"/>
        <end position="429"/>
    </location>
</feature>
<evidence type="ECO:0000313" key="3">
    <source>
        <dbReference type="EMBL" id="ADX67425.1"/>
    </source>
</evidence>
<feature type="region of interest" description="Disordered" evidence="1">
    <location>
        <begin position="246"/>
        <end position="429"/>
    </location>
</feature>
<accession>F0P0E1</accession>
<feature type="compositionally biased region" description="Polar residues" evidence="1">
    <location>
        <begin position="325"/>
        <end position="334"/>
    </location>
</feature>
<protein>
    <submittedName>
        <fullName evidence="3">Prolyl-tRNA synthetase</fullName>
    </submittedName>
</protein>
<evidence type="ECO:0000256" key="2">
    <source>
        <dbReference type="SAM" id="SignalP"/>
    </source>
</evidence>
<reference evidence="3 4" key="1">
    <citation type="journal article" date="2011" name="Stand. Genomic Sci.">
        <title>Complete genome sequence of Weeksella virosa type strain (9751).</title>
        <authorList>
            <person name="Lang E."/>
            <person name="Teshima H."/>
            <person name="Lucas S."/>
            <person name="Lapidus A."/>
            <person name="Hammon N."/>
            <person name="Deshpande S."/>
            <person name="Nolan M."/>
            <person name="Cheng J.F."/>
            <person name="Pitluck S."/>
            <person name="Liolios K."/>
            <person name="Pagani I."/>
            <person name="Mikhailova N."/>
            <person name="Ivanova N."/>
            <person name="Mavromatis K."/>
            <person name="Pati A."/>
            <person name="Tapia R."/>
            <person name="Han C."/>
            <person name="Goodwin L."/>
            <person name="Chen A."/>
            <person name="Palaniappan K."/>
            <person name="Land M."/>
            <person name="Hauser L."/>
            <person name="Chang Y.J."/>
            <person name="Jeffries C.D."/>
            <person name="Brambilla E.M."/>
            <person name="Kopitz M."/>
            <person name="Rohde M."/>
            <person name="Goker M."/>
            <person name="Tindall B.J."/>
            <person name="Detter J.C."/>
            <person name="Woyke T."/>
            <person name="Bristow J."/>
            <person name="Eisen J.A."/>
            <person name="Markowitz V."/>
            <person name="Hugenholtz P."/>
            <person name="Klenk H.P."/>
            <person name="Kyrpides N.C."/>
        </authorList>
    </citation>
    <scope>NUCLEOTIDE SEQUENCE [LARGE SCALE GENOMIC DNA]</scope>
    <source>
        <strain evidence="4">ATCC 43766 / DSM 16922 / JCM 21250 / NBRC 16016 / NCTC 11634 / CL345/78</strain>
    </source>
</reference>